<comment type="caution">
    <text evidence="1">The sequence shown here is derived from an EMBL/GenBank/DDBJ whole genome shotgun (WGS) entry which is preliminary data.</text>
</comment>
<organism evidence="1 2">
    <name type="scientific">Cirrhinus mrigala</name>
    <name type="common">Mrigala</name>
    <dbReference type="NCBI Taxonomy" id="683832"/>
    <lineage>
        <taxon>Eukaryota</taxon>
        <taxon>Metazoa</taxon>
        <taxon>Chordata</taxon>
        <taxon>Craniata</taxon>
        <taxon>Vertebrata</taxon>
        <taxon>Euteleostomi</taxon>
        <taxon>Actinopterygii</taxon>
        <taxon>Neopterygii</taxon>
        <taxon>Teleostei</taxon>
        <taxon>Ostariophysi</taxon>
        <taxon>Cypriniformes</taxon>
        <taxon>Cyprinidae</taxon>
        <taxon>Labeoninae</taxon>
        <taxon>Labeonini</taxon>
        <taxon>Cirrhinus</taxon>
    </lineage>
</organism>
<feature type="non-terminal residue" evidence="1">
    <location>
        <position position="1"/>
    </location>
</feature>
<reference evidence="1 2" key="1">
    <citation type="submission" date="2024-05" db="EMBL/GenBank/DDBJ databases">
        <title>Genome sequencing and assembly of Indian major carp, Cirrhinus mrigala (Hamilton, 1822).</title>
        <authorList>
            <person name="Mohindra V."/>
            <person name="Chowdhury L.M."/>
            <person name="Lal K."/>
            <person name="Jena J.K."/>
        </authorList>
    </citation>
    <scope>NUCLEOTIDE SEQUENCE [LARGE SCALE GENOMIC DNA]</scope>
    <source>
        <strain evidence="1">CM1030</strain>
        <tissue evidence="1">Blood</tissue>
    </source>
</reference>
<gene>
    <name evidence="1" type="ORF">M9458_037838</name>
</gene>
<dbReference type="Proteomes" id="UP001529510">
    <property type="component" value="Unassembled WGS sequence"/>
</dbReference>
<proteinExistence type="predicted"/>
<evidence type="ECO:0000313" key="1">
    <source>
        <dbReference type="EMBL" id="KAL0165994.1"/>
    </source>
</evidence>
<keyword evidence="2" id="KW-1185">Reference proteome</keyword>
<dbReference type="AlphaFoldDB" id="A0ABD0NVT3"/>
<feature type="non-terminal residue" evidence="1">
    <location>
        <position position="86"/>
    </location>
</feature>
<evidence type="ECO:0000313" key="2">
    <source>
        <dbReference type="Proteomes" id="UP001529510"/>
    </source>
</evidence>
<name>A0ABD0NVT3_CIRMR</name>
<dbReference type="EMBL" id="JAMKFB020000019">
    <property type="protein sequence ID" value="KAL0165994.1"/>
    <property type="molecule type" value="Genomic_DNA"/>
</dbReference>
<protein>
    <submittedName>
        <fullName evidence="1">Uncharacterized protein</fullName>
    </submittedName>
</protein>
<accession>A0ABD0NVT3</accession>
<sequence length="86" mass="9908">HEKVEAKVEKEVLSDGLIQHKKCMESVQINKQKSQDKVRKRKMERGHDDSFVVGDKVLVQNKRQECQKGGKMDKDMLGPFSIVNID</sequence>